<proteinExistence type="inferred from homology"/>
<gene>
    <name evidence="6" type="primary">sppA</name>
    <name evidence="6" type="ORF">CRV07_12680</name>
</gene>
<dbReference type="InterPro" id="IPR047272">
    <property type="entry name" value="S49_SppA_C"/>
</dbReference>
<evidence type="ECO:0000259" key="5">
    <source>
        <dbReference type="Pfam" id="PF01343"/>
    </source>
</evidence>
<feature type="domain" description="Peptidase S49" evidence="5">
    <location>
        <begin position="107"/>
        <end position="258"/>
    </location>
</feature>
<evidence type="ECO:0000256" key="1">
    <source>
        <dbReference type="ARBA" id="ARBA00008683"/>
    </source>
</evidence>
<comment type="similarity">
    <text evidence="1">Belongs to the peptidase S49 family.</text>
</comment>
<dbReference type="RefSeq" id="WP_129088013.1">
    <property type="nucleotide sequence ID" value="NZ_CP053836.1"/>
</dbReference>
<dbReference type="PANTHER" id="PTHR42987">
    <property type="entry name" value="PEPTIDASE S49"/>
    <property type="match status" value="1"/>
</dbReference>
<evidence type="ECO:0000256" key="4">
    <source>
        <dbReference type="ARBA" id="ARBA00022825"/>
    </source>
</evidence>
<evidence type="ECO:0000256" key="2">
    <source>
        <dbReference type="ARBA" id="ARBA00022670"/>
    </source>
</evidence>
<dbReference type="Gene3D" id="3.90.226.10">
    <property type="entry name" value="2-enoyl-CoA Hydratase, Chain A, domain 1"/>
    <property type="match status" value="1"/>
</dbReference>
<dbReference type="InterPro" id="IPR004635">
    <property type="entry name" value="Pept_S49_SppA"/>
</dbReference>
<evidence type="ECO:0000256" key="3">
    <source>
        <dbReference type="ARBA" id="ARBA00022801"/>
    </source>
</evidence>
<dbReference type="OrthoDB" id="9764363at2"/>
<keyword evidence="2" id="KW-0645">Protease</keyword>
<organism evidence="6 7">
    <name type="scientific">Halarcobacter ebronensis</name>
    <dbReference type="NCBI Taxonomy" id="1462615"/>
    <lineage>
        <taxon>Bacteria</taxon>
        <taxon>Pseudomonadati</taxon>
        <taxon>Campylobacterota</taxon>
        <taxon>Epsilonproteobacteria</taxon>
        <taxon>Campylobacterales</taxon>
        <taxon>Arcobacteraceae</taxon>
        <taxon>Halarcobacter</taxon>
    </lineage>
</organism>
<sequence length="295" mass="32605">MFDTLKKLFYPIIAILDFITKYFKTIVFLTIIYFVVSSSNDATSGNGLEQANLQKIELFGPIMSIEKVMEQIDEAKRNSNIKGVLLDVNSPGGAVAPSVELSHAIKELSSVKPVVAYASGVMASGSYYASIWANKIVANPGAMIGSIGVIFQGTNLEELMNKIGVKTQTIKAGKYKESGTPTRAWSEPEKQELEKVINDTYQMFVSDVAKARKLKVQDHTKFADAHIFTSSQAKEVGLVDDVATLTYAKNLIIKLSKVDKPSWKKEDKFDKFLDRVISEAVTNFSVMFNSTLKAY</sequence>
<dbReference type="InterPro" id="IPR029045">
    <property type="entry name" value="ClpP/crotonase-like_dom_sf"/>
</dbReference>
<dbReference type="EMBL" id="PDKK01000013">
    <property type="protein sequence ID" value="RXK03240.1"/>
    <property type="molecule type" value="Genomic_DNA"/>
</dbReference>
<keyword evidence="4" id="KW-0720">Serine protease</keyword>
<keyword evidence="7" id="KW-1185">Reference proteome</keyword>
<name>A0A4Q1AM92_9BACT</name>
<evidence type="ECO:0000313" key="6">
    <source>
        <dbReference type="EMBL" id="RXK03240.1"/>
    </source>
</evidence>
<comment type="caution">
    <text evidence="6">The sequence shown here is derived from an EMBL/GenBank/DDBJ whole genome shotgun (WGS) entry which is preliminary data.</text>
</comment>
<dbReference type="PANTHER" id="PTHR42987:SF7">
    <property type="entry name" value="SIGNAL PEPTIDE PEPTIDASE SPPA-RELATED"/>
    <property type="match status" value="1"/>
</dbReference>
<dbReference type="GO" id="GO:0006508">
    <property type="term" value="P:proteolysis"/>
    <property type="evidence" value="ECO:0007669"/>
    <property type="project" value="UniProtKB-KW"/>
</dbReference>
<dbReference type="CDD" id="cd07023">
    <property type="entry name" value="S49_Sppa_N_C"/>
    <property type="match status" value="1"/>
</dbReference>
<dbReference type="Pfam" id="PF01343">
    <property type="entry name" value="Peptidase_S49"/>
    <property type="match status" value="1"/>
</dbReference>
<evidence type="ECO:0000313" key="7">
    <source>
        <dbReference type="Proteomes" id="UP000289758"/>
    </source>
</evidence>
<dbReference type="AlphaFoldDB" id="A0A4Q1AM92"/>
<dbReference type="SUPFAM" id="SSF52096">
    <property type="entry name" value="ClpP/crotonase"/>
    <property type="match status" value="1"/>
</dbReference>
<accession>A0A4Q1AM92</accession>
<reference evidence="6 7" key="1">
    <citation type="submission" date="2017-10" db="EMBL/GenBank/DDBJ databases">
        <title>Genomics of the genus Arcobacter.</title>
        <authorList>
            <person name="Perez-Cataluna A."/>
            <person name="Figueras M.J."/>
        </authorList>
    </citation>
    <scope>NUCLEOTIDE SEQUENCE [LARGE SCALE GENOMIC DNA]</scope>
    <source>
        <strain evidence="6 7">CECT 8441</strain>
    </source>
</reference>
<protein>
    <submittedName>
        <fullName evidence="6">Signal peptide peptidase SppA</fullName>
    </submittedName>
</protein>
<dbReference type="InterPro" id="IPR002142">
    <property type="entry name" value="Peptidase_S49"/>
</dbReference>
<dbReference type="NCBIfam" id="TIGR00706">
    <property type="entry name" value="SppA_dom"/>
    <property type="match status" value="1"/>
</dbReference>
<dbReference type="GO" id="GO:0008236">
    <property type="term" value="F:serine-type peptidase activity"/>
    <property type="evidence" value="ECO:0007669"/>
    <property type="project" value="UniProtKB-KW"/>
</dbReference>
<keyword evidence="3" id="KW-0378">Hydrolase</keyword>
<dbReference type="Proteomes" id="UP000289758">
    <property type="component" value="Unassembled WGS sequence"/>
</dbReference>